<accession>A0A162KSH7</accession>
<dbReference type="SUPFAM" id="SSF51735">
    <property type="entry name" value="NAD(P)-binding Rossmann-fold domains"/>
    <property type="match status" value="1"/>
</dbReference>
<dbReference type="CDD" id="cd12171">
    <property type="entry name" value="2-Hacid_dh_10"/>
    <property type="match status" value="1"/>
</dbReference>
<evidence type="ECO:0000256" key="4">
    <source>
        <dbReference type="RuleBase" id="RU003719"/>
    </source>
</evidence>
<dbReference type="InterPro" id="IPR006140">
    <property type="entry name" value="D-isomer_DH_NAD-bd"/>
</dbReference>
<dbReference type="PANTHER" id="PTHR42789">
    <property type="entry name" value="D-ISOMER SPECIFIC 2-HYDROXYACID DEHYDROGENASE FAMILY PROTEIN (AFU_ORTHOLOGUE AFUA_6G10090)"/>
    <property type="match status" value="1"/>
</dbReference>
<evidence type="ECO:0000259" key="5">
    <source>
        <dbReference type="Pfam" id="PF00389"/>
    </source>
</evidence>
<dbReference type="FunFam" id="3.40.50.720:FF:000203">
    <property type="entry name" value="D-3-phosphoglycerate dehydrogenase (SerA)"/>
    <property type="match status" value="1"/>
</dbReference>
<dbReference type="Gene3D" id="3.40.50.720">
    <property type="entry name" value="NAD(P)-binding Rossmann-like Domain"/>
    <property type="match status" value="2"/>
</dbReference>
<comment type="caution">
    <text evidence="7">The sequence shown here is derived from an EMBL/GenBank/DDBJ whole genome shotgun (WGS) entry which is preliminary data.</text>
</comment>
<evidence type="ECO:0000313" key="8">
    <source>
        <dbReference type="Proteomes" id="UP000077407"/>
    </source>
</evidence>
<evidence type="ECO:0000256" key="1">
    <source>
        <dbReference type="ARBA" id="ARBA00005854"/>
    </source>
</evidence>
<evidence type="ECO:0000256" key="2">
    <source>
        <dbReference type="ARBA" id="ARBA00023002"/>
    </source>
</evidence>
<dbReference type="InterPro" id="IPR006139">
    <property type="entry name" value="D-isomer_2_OHA_DH_cat_dom"/>
</dbReference>
<dbReference type="PATRIC" id="fig|1538.10.peg.3762"/>
<protein>
    <submittedName>
        <fullName evidence="7">Putative 2-hydroxyacid dehydrogenase YoaD</fullName>
        <ecNumber evidence="7">1.1.1.-</ecNumber>
    </submittedName>
</protein>
<dbReference type="Pfam" id="PF00389">
    <property type="entry name" value="2-Hacid_dh"/>
    <property type="match status" value="1"/>
</dbReference>
<feature type="domain" description="D-isomer specific 2-hydroxyacid dehydrogenase NAD-binding" evidence="6">
    <location>
        <begin position="132"/>
        <end position="310"/>
    </location>
</feature>
<dbReference type="InterPro" id="IPR036291">
    <property type="entry name" value="NAD(P)-bd_dom_sf"/>
</dbReference>
<evidence type="ECO:0000313" key="7">
    <source>
        <dbReference type="EMBL" id="OAA83356.1"/>
    </source>
</evidence>
<name>A0A162KSH7_9CLOT</name>
<dbReference type="OrthoDB" id="9805416at2"/>
<keyword evidence="2 4" id="KW-0560">Oxidoreductase</keyword>
<dbReference type="GO" id="GO:0016616">
    <property type="term" value="F:oxidoreductase activity, acting on the CH-OH group of donors, NAD or NADP as acceptor"/>
    <property type="evidence" value="ECO:0007669"/>
    <property type="project" value="InterPro"/>
</dbReference>
<dbReference type="GO" id="GO:0051287">
    <property type="term" value="F:NAD binding"/>
    <property type="evidence" value="ECO:0007669"/>
    <property type="project" value="InterPro"/>
</dbReference>
<sequence length="343" mass="37880">MKFLVVGDPMLSSKTLSGAVHDIFGSDTEVKEVDWKPASDDEFWYLRSQVEKLGPSAGKPPKELDEAVKDVDVIITHHTPISEKLINASNASYIGVCRGGVENVDVKAAKAKGIKVMRTMGRNAQAVSDFTIALMLAQLRNVAKGHEALIKGEWRKKYANSSFMGDMADKTIGLVGFGYIGKLVAQKLSGFDVNIVVYDPFVKEDVLEKYNVKAVSLEELCKQSDIISVHARLSEETKGLIGEKELSLMKPTAYLINTARAGLINEAALIDALQQHKIGGVALDVFWTEPLQKDHPLHKLDNVTITPHLAGATNDTFNKTPYLLLKEFKKYLETHEESSWLVK</sequence>
<dbReference type="Pfam" id="PF02826">
    <property type="entry name" value="2-Hacid_dh_C"/>
    <property type="match status" value="1"/>
</dbReference>
<proteinExistence type="inferred from homology"/>
<dbReference type="SUPFAM" id="SSF52283">
    <property type="entry name" value="Formate/glycerate dehydrogenase catalytic domain-like"/>
    <property type="match status" value="1"/>
</dbReference>
<dbReference type="AlphaFoldDB" id="A0A162KSH7"/>
<evidence type="ECO:0000259" key="6">
    <source>
        <dbReference type="Pfam" id="PF02826"/>
    </source>
</evidence>
<dbReference type="InterPro" id="IPR050857">
    <property type="entry name" value="D-2-hydroxyacid_DH"/>
</dbReference>
<dbReference type="EC" id="1.1.1.-" evidence="7"/>
<organism evidence="7 8">
    <name type="scientific">Clostridium ljungdahlii</name>
    <dbReference type="NCBI Taxonomy" id="1538"/>
    <lineage>
        <taxon>Bacteria</taxon>
        <taxon>Bacillati</taxon>
        <taxon>Bacillota</taxon>
        <taxon>Clostridia</taxon>
        <taxon>Eubacteriales</taxon>
        <taxon>Clostridiaceae</taxon>
        <taxon>Clostridium</taxon>
    </lineage>
</organism>
<feature type="domain" description="D-isomer specific 2-hydroxyacid dehydrogenase catalytic" evidence="5">
    <location>
        <begin position="58"/>
        <end position="334"/>
    </location>
</feature>
<evidence type="ECO:0000256" key="3">
    <source>
        <dbReference type="ARBA" id="ARBA00023027"/>
    </source>
</evidence>
<dbReference type="EMBL" id="LITT01000062">
    <property type="protein sequence ID" value="OAA83356.1"/>
    <property type="molecule type" value="Genomic_DNA"/>
</dbReference>
<comment type="similarity">
    <text evidence="1 4">Belongs to the D-isomer specific 2-hydroxyacid dehydrogenase family.</text>
</comment>
<dbReference type="Proteomes" id="UP000077407">
    <property type="component" value="Unassembled WGS sequence"/>
</dbReference>
<dbReference type="PANTHER" id="PTHR42789:SF1">
    <property type="entry name" value="D-ISOMER SPECIFIC 2-HYDROXYACID DEHYDROGENASE FAMILY PROTEIN (AFU_ORTHOLOGUE AFUA_6G10090)"/>
    <property type="match status" value="1"/>
</dbReference>
<gene>
    <name evidence="7" type="primary">yoaD</name>
    <name evidence="7" type="ORF">WY13_03684</name>
</gene>
<reference evidence="7 8" key="1">
    <citation type="journal article" date="2015" name="Biotechnol. Bioeng.">
        <title>Genome sequence and phenotypic characterization of Caulobacter segnis.</title>
        <authorList>
            <person name="Patel S."/>
            <person name="Fletcher B."/>
            <person name="Scott D.C."/>
            <person name="Ely B."/>
        </authorList>
    </citation>
    <scope>NUCLEOTIDE SEQUENCE [LARGE SCALE GENOMIC DNA]</scope>
    <source>
        <strain evidence="7 8">ERI-2</strain>
    </source>
</reference>
<dbReference type="RefSeq" id="WP_063556932.1">
    <property type="nucleotide sequence ID" value="NZ_LITT01000062.1"/>
</dbReference>
<keyword evidence="3" id="KW-0520">NAD</keyword>